<keyword evidence="2" id="KW-1185">Reference proteome</keyword>
<dbReference type="AlphaFoldDB" id="A0A5C5ZZE4"/>
<dbReference type="EMBL" id="SJPM01000010">
    <property type="protein sequence ID" value="TWT92942.1"/>
    <property type="molecule type" value="Genomic_DNA"/>
</dbReference>
<gene>
    <name evidence="1" type="ORF">Pla100_42580</name>
</gene>
<evidence type="ECO:0000313" key="2">
    <source>
        <dbReference type="Proteomes" id="UP000316213"/>
    </source>
</evidence>
<sequence>MLADITSFAERKLGCLVRFKPRGLPLVTSVDLPYSLAPVPLREHENVLGVYENIANSLTDALVFTGTRFHIAVGDDWQSCDYGDISSVTYAKFTPERIDTLVVVVLANNSTLRFNVAGFDVHEYGARTFDSYQIGDFLDCAKSRA</sequence>
<protein>
    <submittedName>
        <fullName evidence="1">Uncharacterized protein</fullName>
    </submittedName>
</protein>
<evidence type="ECO:0000313" key="1">
    <source>
        <dbReference type="EMBL" id="TWT92942.1"/>
    </source>
</evidence>
<organism evidence="1 2">
    <name type="scientific">Neorhodopirellula pilleata</name>
    <dbReference type="NCBI Taxonomy" id="2714738"/>
    <lineage>
        <taxon>Bacteria</taxon>
        <taxon>Pseudomonadati</taxon>
        <taxon>Planctomycetota</taxon>
        <taxon>Planctomycetia</taxon>
        <taxon>Pirellulales</taxon>
        <taxon>Pirellulaceae</taxon>
        <taxon>Neorhodopirellula</taxon>
    </lineage>
</organism>
<dbReference type="Proteomes" id="UP000316213">
    <property type="component" value="Unassembled WGS sequence"/>
</dbReference>
<comment type="caution">
    <text evidence="1">The sequence shown here is derived from an EMBL/GenBank/DDBJ whole genome shotgun (WGS) entry which is preliminary data.</text>
</comment>
<accession>A0A5C5ZZE4</accession>
<reference evidence="1 2" key="1">
    <citation type="submission" date="2019-02" db="EMBL/GenBank/DDBJ databases">
        <title>Deep-cultivation of Planctomycetes and their phenomic and genomic characterization uncovers novel biology.</title>
        <authorList>
            <person name="Wiegand S."/>
            <person name="Jogler M."/>
            <person name="Boedeker C."/>
            <person name="Pinto D."/>
            <person name="Vollmers J."/>
            <person name="Rivas-Marin E."/>
            <person name="Kohn T."/>
            <person name="Peeters S.H."/>
            <person name="Heuer A."/>
            <person name="Rast P."/>
            <person name="Oberbeckmann S."/>
            <person name="Bunk B."/>
            <person name="Jeske O."/>
            <person name="Meyerdierks A."/>
            <person name="Storesund J.E."/>
            <person name="Kallscheuer N."/>
            <person name="Luecker S."/>
            <person name="Lage O.M."/>
            <person name="Pohl T."/>
            <person name="Merkel B.J."/>
            <person name="Hornburger P."/>
            <person name="Mueller R.-W."/>
            <person name="Bruemmer F."/>
            <person name="Labrenz M."/>
            <person name="Spormann A.M."/>
            <person name="Op Den Camp H."/>
            <person name="Overmann J."/>
            <person name="Amann R."/>
            <person name="Jetten M.S.M."/>
            <person name="Mascher T."/>
            <person name="Medema M.H."/>
            <person name="Devos D.P."/>
            <person name="Kaster A.-K."/>
            <person name="Ovreas L."/>
            <person name="Rohde M."/>
            <person name="Galperin M.Y."/>
            <person name="Jogler C."/>
        </authorList>
    </citation>
    <scope>NUCLEOTIDE SEQUENCE [LARGE SCALE GENOMIC DNA]</scope>
    <source>
        <strain evidence="1 2">Pla100</strain>
    </source>
</reference>
<name>A0A5C5ZZE4_9BACT</name>
<proteinExistence type="predicted"/>
<dbReference type="RefSeq" id="WP_197168103.1">
    <property type="nucleotide sequence ID" value="NZ_SJPM01000010.1"/>
</dbReference>